<dbReference type="Gene3D" id="3.40.50.10600">
    <property type="entry name" value="SpoIIaa-like domains"/>
    <property type="match status" value="1"/>
</dbReference>
<evidence type="ECO:0000313" key="1">
    <source>
        <dbReference type="EMBL" id="SUU89289.1"/>
    </source>
</evidence>
<dbReference type="Pfam" id="PF11964">
    <property type="entry name" value="SpoIIAA-like"/>
    <property type="match status" value="1"/>
</dbReference>
<dbReference type="Proteomes" id="UP000254701">
    <property type="component" value="Unassembled WGS sequence"/>
</dbReference>
<dbReference type="AlphaFoldDB" id="A0A380WJV8"/>
<dbReference type="SUPFAM" id="SSF52091">
    <property type="entry name" value="SpoIIaa-like"/>
    <property type="match status" value="1"/>
</dbReference>
<sequence>MKSMDAPPPFRRIDTDNPEVFAFEIVGHFTQADIENAYGLLDAAYEGHDKIDVLLRATGYDGFDWSALFDPLTFKGKWEALHHIRRYALVGGPAWMGPVVGLFAPLTSIETKHFSDADEAEAWQWLGAKPADQG</sequence>
<proteinExistence type="predicted"/>
<dbReference type="EMBL" id="UFSM01000001">
    <property type="protein sequence ID" value="SUU89289.1"/>
    <property type="molecule type" value="Genomic_DNA"/>
</dbReference>
<gene>
    <name evidence="1" type="ORF">NCTC10684_02524</name>
</gene>
<dbReference type="InterPro" id="IPR036513">
    <property type="entry name" value="STAS_dom_sf"/>
</dbReference>
<organism evidence="1 2">
    <name type="scientific">Aminobacter aminovorans</name>
    <name type="common">Chelatobacter heintzii</name>
    <dbReference type="NCBI Taxonomy" id="83263"/>
    <lineage>
        <taxon>Bacteria</taxon>
        <taxon>Pseudomonadati</taxon>
        <taxon>Pseudomonadota</taxon>
        <taxon>Alphaproteobacteria</taxon>
        <taxon>Hyphomicrobiales</taxon>
        <taxon>Phyllobacteriaceae</taxon>
        <taxon>Aminobacter</taxon>
    </lineage>
</organism>
<dbReference type="InterPro" id="IPR021866">
    <property type="entry name" value="SpoIIAA-like"/>
</dbReference>
<accession>A0A380WJV8</accession>
<reference evidence="1 2" key="1">
    <citation type="submission" date="2018-06" db="EMBL/GenBank/DDBJ databases">
        <authorList>
            <consortium name="Pathogen Informatics"/>
            <person name="Doyle S."/>
        </authorList>
    </citation>
    <scope>NUCLEOTIDE SEQUENCE [LARGE SCALE GENOMIC DNA]</scope>
    <source>
        <strain evidence="1 2">NCTC10684</strain>
    </source>
</reference>
<name>A0A380WJV8_AMIAI</name>
<protein>
    <submittedName>
        <fullName evidence="1">Protein of uncharacterized function (DUF3478)</fullName>
    </submittedName>
</protein>
<dbReference type="InterPro" id="IPR038396">
    <property type="entry name" value="SpoIIAA-like_sf"/>
</dbReference>
<evidence type="ECO:0000313" key="2">
    <source>
        <dbReference type="Proteomes" id="UP000254701"/>
    </source>
</evidence>
<dbReference type="RefSeq" id="WP_165916043.1">
    <property type="nucleotide sequence ID" value="NZ_BAAAVY010000002.1"/>
</dbReference>